<keyword evidence="3" id="KW-1185">Reference proteome</keyword>
<gene>
    <name evidence="2" type="ORF">NDI79_08235</name>
</gene>
<name>A0ABU2G052_9EURY</name>
<dbReference type="Pfam" id="PF14520">
    <property type="entry name" value="HHH_5"/>
    <property type="match status" value="1"/>
</dbReference>
<feature type="compositionally biased region" description="Low complexity" evidence="1">
    <location>
        <begin position="71"/>
        <end position="92"/>
    </location>
</feature>
<dbReference type="SUPFAM" id="SSF47794">
    <property type="entry name" value="Rad51 N-terminal domain-like"/>
    <property type="match status" value="1"/>
</dbReference>
<protein>
    <submittedName>
        <fullName evidence="2">Helix-hairpin-helix domain-containing protein</fullName>
    </submittedName>
</protein>
<comment type="caution">
    <text evidence="2">The sequence shown here is derived from an EMBL/GenBank/DDBJ whole genome shotgun (WGS) entry which is preliminary data.</text>
</comment>
<evidence type="ECO:0000256" key="1">
    <source>
        <dbReference type="SAM" id="MobiDB-lite"/>
    </source>
</evidence>
<evidence type="ECO:0000313" key="2">
    <source>
        <dbReference type="EMBL" id="MDS0294157.1"/>
    </source>
</evidence>
<feature type="compositionally biased region" description="Basic and acidic residues" evidence="1">
    <location>
        <begin position="143"/>
        <end position="167"/>
    </location>
</feature>
<feature type="region of interest" description="Disordered" evidence="1">
    <location>
        <begin position="137"/>
        <end position="182"/>
    </location>
</feature>
<sequence>MGDDDEAESGMYAVTKSGLTVGCGNFKAIDGGVLLFEDVKRNRVSGFVPSAELKYVLPADATTRAGENVWDAGAADDPGAQGKSASSSPKSSDGGGFRSELTVLGGLGETYAERLHEEGVDSLSAMRRADAARVAAAAGVSESRAERWIDAANERDEGASTERRSDAEATVEAAADDEAGDA</sequence>
<feature type="region of interest" description="Disordered" evidence="1">
    <location>
        <begin position="70"/>
        <end position="101"/>
    </location>
</feature>
<reference evidence="2 3" key="1">
    <citation type="submission" date="2022-06" db="EMBL/GenBank/DDBJ databases">
        <title>Halogeometricum sp. a new haloarchaeum isolate from saline soil.</title>
        <authorList>
            <person name="Strakova D."/>
            <person name="Galisteo C."/>
            <person name="Sanchez-Porro C."/>
            <person name="Ventosa A."/>
        </authorList>
    </citation>
    <scope>NUCLEOTIDE SEQUENCE [LARGE SCALE GENOMIC DNA]</scope>
    <source>
        <strain evidence="3">S3BR25-2</strain>
    </source>
</reference>
<organism evidence="2 3">
    <name type="scientific">Halogeometricum luteum</name>
    <dbReference type="NCBI Taxonomy" id="2950537"/>
    <lineage>
        <taxon>Archaea</taxon>
        <taxon>Methanobacteriati</taxon>
        <taxon>Methanobacteriota</taxon>
        <taxon>Stenosarchaea group</taxon>
        <taxon>Halobacteria</taxon>
        <taxon>Halobacteriales</taxon>
        <taxon>Haloferacaceae</taxon>
        <taxon>Halogeometricum</taxon>
    </lineage>
</organism>
<evidence type="ECO:0000313" key="3">
    <source>
        <dbReference type="Proteomes" id="UP001254813"/>
    </source>
</evidence>
<dbReference type="RefSeq" id="WP_310928002.1">
    <property type="nucleotide sequence ID" value="NZ_JAMQOQ010000002.1"/>
</dbReference>
<dbReference type="InterPro" id="IPR010995">
    <property type="entry name" value="DNA_repair_Rad51/TF_NusA_a-hlx"/>
</dbReference>
<dbReference type="Proteomes" id="UP001254813">
    <property type="component" value="Unassembled WGS sequence"/>
</dbReference>
<proteinExistence type="predicted"/>
<dbReference type="Gene3D" id="1.10.150.20">
    <property type="entry name" value="5' to 3' exonuclease, C-terminal subdomain"/>
    <property type="match status" value="1"/>
</dbReference>
<dbReference type="EMBL" id="JAMQOQ010000002">
    <property type="protein sequence ID" value="MDS0294157.1"/>
    <property type="molecule type" value="Genomic_DNA"/>
</dbReference>
<accession>A0ABU2G052</accession>